<dbReference type="RefSeq" id="WP_259860880.1">
    <property type="nucleotide sequence ID" value="NZ_BAAAST010000055.1"/>
</dbReference>
<name>A0ABY5VZG1_9ACTN</name>
<evidence type="ECO:0000313" key="2">
    <source>
        <dbReference type="EMBL" id="UWP83102.1"/>
    </source>
</evidence>
<reference evidence="2" key="1">
    <citation type="submission" date="2021-04" db="EMBL/GenBank/DDBJ databases">
        <authorList>
            <person name="Hartkoorn R.C."/>
            <person name="Beaudoing E."/>
            <person name="Hot D."/>
        </authorList>
    </citation>
    <scope>NUCLEOTIDE SEQUENCE</scope>
    <source>
        <strain evidence="2">NRRL B-16292</strain>
    </source>
</reference>
<accession>A0ABY5VZG1</accession>
<feature type="region of interest" description="Disordered" evidence="1">
    <location>
        <begin position="1"/>
        <end position="22"/>
    </location>
</feature>
<organism evidence="2 3">
    <name type="scientific">Dactylosporangium fulvum</name>
    <dbReference type="NCBI Taxonomy" id="53359"/>
    <lineage>
        <taxon>Bacteria</taxon>
        <taxon>Bacillati</taxon>
        <taxon>Actinomycetota</taxon>
        <taxon>Actinomycetes</taxon>
        <taxon>Micromonosporales</taxon>
        <taxon>Micromonosporaceae</taxon>
        <taxon>Dactylosporangium</taxon>
    </lineage>
</organism>
<gene>
    <name evidence="2" type="ORF">Dfulv_01980</name>
</gene>
<sequence>MQSEELDEDELEPPVPPGLARLSGPLRSLADFLRLDKDLLQAAAQASAPLTTKVSSVAAVTNWVQRLPEADKDEVIVRLLRGDGAHLRAELLRRYGGGTATEAVRSGRTVGELLAGAETRWAGRQRQAEERNAAEQARREAVAAAAREQRLDVLAVDPERAWQQVAELIATKKPKEYDAAVAFRVK</sequence>
<dbReference type="EMBL" id="CP073720">
    <property type="protein sequence ID" value="UWP83102.1"/>
    <property type="molecule type" value="Genomic_DNA"/>
</dbReference>
<proteinExistence type="predicted"/>
<keyword evidence="3" id="KW-1185">Reference proteome</keyword>
<evidence type="ECO:0000256" key="1">
    <source>
        <dbReference type="SAM" id="MobiDB-lite"/>
    </source>
</evidence>
<feature type="compositionally biased region" description="Acidic residues" evidence="1">
    <location>
        <begin position="1"/>
        <end position="12"/>
    </location>
</feature>
<protein>
    <submittedName>
        <fullName evidence="2">Uncharacterized protein</fullName>
    </submittedName>
</protein>
<reference evidence="2" key="2">
    <citation type="submission" date="2022-09" db="EMBL/GenBank/DDBJ databases">
        <title>Biosynthetic gene clusters of Dactylosporangioum fulvum.</title>
        <authorList>
            <person name="Caradec T."/>
        </authorList>
    </citation>
    <scope>NUCLEOTIDE SEQUENCE</scope>
    <source>
        <strain evidence="2">NRRL B-16292</strain>
    </source>
</reference>
<dbReference type="Proteomes" id="UP001059617">
    <property type="component" value="Chromosome"/>
</dbReference>
<evidence type="ECO:0000313" key="3">
    <source>
        <dbReference type="Proteomes" id="UP001059617"/>
    </source>
</evidence>